<dbReference type="PROSITE" id="PS51935">
    <property type="entry name" value="NLPC_P60"/>
    <property type="match status" value="1"/>
</dbReference>
<dbReference type="InterPro" id="IPR057812">
    <property type="entry name" value="SH3_YKFC_2nd"/>
</dbReference>
<evidence type="ECO:0000259" key="5">
    <source>
        <dbReference type="PROSITE" id="PS51935"/>
    </source>
</evidence>
<keyword evidence="7" id="KW-1185">Reference proteome</keyword>
<keyword evidence="2" id="KW-0645">Protease</keyword>
<proteinExistence type="inferred from homology"/>
<comment type="similarity">
    <text evidence="1">Belongs to the peptidase C40 family.</text>
</comment>
<evidence type="ECO:0000256" key="3">
    <source>
        <dbReference type="ARBA" id="ARBA00022801"/>
    </source>
</evidence>
<dbReference type="Pfam" id="PF23795">
    <property type="entry name" value="SH3_YKFC_2nd"/>
    <property type="match status" value="1"/>
</dbReference>
<accession>A0A5R9F1W0</accession>
<organism evidence="6 7">
    <name type="scientific">Exobacillus caeni</name>
    <dbReference type="NCBI Taxonomy" id="2574798"/>
    <lineage>
        <taxon>Bacteria</taxon>
        <taxon>Bacillati</taxon>
        <taxon>Bacillota</taxon>
        <taxon>Bacilli</taxon>
        <taxon>Bacillales</taxon>
        <taxon>Guptibacillaceae</taxon>
        <taxon>Exobacillus</taxon>
    </lineage>
</organism>
<dbReference type="PANTHER" id="PTHR47053:SF3">
    <property type="entry name" value="GAMMA-D-GLUTAMYL-L-LYSINE DIPEPTIDYL-PEPTIDASE"/>
    <property type="match status" value="1"/>
</dbReference>
<sequence length="303" mass="34781">MLTKTLAVNVKVATLWTKPQNPPREIDKPALENPVRLEEWLDSLHYEPRLQLCNDNMVQSQLLYGEKVLFLDEEDGWSKVIALSQPSSKDERGYPGWMPSTQLKEIEEYTKLSDDKTVEVVKPVTNLFEDKDKKGLEVSFQTRLPFIEEEEEWIQVGTPTGYQWLKKEDVMVREKNTPKGDGEQVIKAAEKFVGLPYLWGGMSSFGYDCSGFSYNMTRSIGYTIPRDAHDQAKDGKVIEKEDLKRGDLLFFAYEQGKGAVHHVAIYYGDGKMIHAPNTGKTVEIIELAGTIYEEEHCESRRYW</sequence>
<evidence type="ECO:0000313" key="7">
    <source>
        <dbReference type="Proteomes" id="UP000308230"/>
    </source>
</evidence>
<keyword evidence="4" id="KW-0788">Thiol protease</keyword>
<evidence type="ECO:0000313" key="6">
    <source>
        <dbReference type="EMBL" id="TLS37567.1"/>
    </source>
</evidence>
<evidence type="ECO:0000256" key="2">
    <source>
        <dbReference type="ARBA" id="ARBA00022670"/>
    </source>
</evidence>
<dbReference type="Proteomes" id="UP000308230">
    <property type="component" value="Unassembled WGS sequence"/>
</dbReference>
<evidence type="ECO:0000256" key="1">
    <source>
        <dbReference type="ARBA" id="ARBA00007074"/>
    </source>
</evidence>
<dbReference type="GO" id="GO:0008234">
    <property type="term" value="F:cysteine-type peptidase activity"/>
    <property type="evidence" value="ECO:0007669"/>
    <property type="project" value="UniProtKB-KW"/>
</dbReference>
<name>A0A5R9F1W0_9BACL</name>
<dbReference type="Gene3D" id="3.90.1720.10">
    <property type="entry name" value="endopeptidase domain like (from Nostoc punctiforme)"/>
    <property type="match status" value="1"/>
</dbReference>
<gene>
    <name evidence="6" type="ORF">FCL54_10530</name>
</gene>
<dbReference type="InterPro" id="IPR000064">
    <property type="entry name" value="NLP_P60_dom"/>
</dbReference>
<keyword evidence="3" id="KW-0378">Hydrolase</keyword>
<dbReference type="OrthoDB" id="9813368at2"/>
<dbReference type="Pfam" id="PF00877">
    <property type="entry name" value="NLPC_P60"/>
    <property type="match status" value="1"/>
</dbReference>
<dbReference type="EMBL" id="SWLG01000006">
    <property type="protein sequence ID" value="TLS37567.1"/>
    <property type="molecule type" value="Genomic_DNA"/>
</dbReference>
<dbReference type="Gene3D" id="2.30.30.40">
    <property type="entry name" value="SH3 Domains"/>
    <property type="match status" value="2"/>
</dbReference>
<dbReference type="SUPFAM" id="SSF54001">
    <property type="entry name" value="Cysteine proteinases"/>
    <property type="match status" value="1"/>
</dbReference>
<dbReference type="GO" id="GO:0006508">
    <property type="term" value="P:proteolysis"/>
    <property type="evidence" value="ECO:0007669"/>
    <property type="project" value="UniProtKB-KW"/>
</dbReference>
<reference evidence="6 7" key="1">
    <citation type="submission" date="2019-04" db="EMBL/GenBank/DDBJ databases">
        <title>Bacillus caeni sp. nov., a bacterium isolated from mangrove sediment.</title>
        <authorList>
            <person name="Huang H."/>
            <person name="Mo K."/>
            <person name="Hu Y."/>
        </authorList>
    </citation>
    <scope>NUCLEOTIDE SEQUENCE [LARGE SCALE GENOMIC DNA]</scope>
    <source>
        <strain evidence="6 7">HB172195</strain>
    </source>
</reference>
<feature type="domain" description="NlpC/P60" evidence="5">
    <location>
        <begin position="179"/>
        <end position="303"/>
    </location>
</feature>
<evidence type="ECO:0000256" key="4">
    <source>
        <dbReference type="ARBA" id="ARBA00022807"/>
    </source>
</evidence>
<dbReference type="InterPro" id="IPR038765">
    <property type="entry name" value="Papain-like_cys_pep_sf"/>
</dbReference>
<dbReference type="InterPro" id="IPR051202">
    <property type="entry name" value="Peptidase_C40"/>
</dbReference>
<dbReference type="PANTHER" id="PTHR47053">
    <property type="entry name" value="MUREIN DD-ENDOPEPTIDASE MEPH-RELATED"/>
    <property type="match status" value="1"/>
</dbReference>
<dbReference type="AlphaFoldDB" id="A0A5R9F1W0"/>
<comment type="caution">
    <text evidence="6">The sequence shown here is derived from an EMBL/GenBank/DDBJ whole genome shotgun (WGS) entry which is preliminary data.</text>
</comment>
<protein>
    <submittedName>
        <fullName evidence="6">Peptidase</fullName>
    </submittedName>
</protein>